<keyword evidence="4" id="KW-1185">Reference proteome</keyword>
<proteinExistence type="predicted"/>
<reference evidence="4" key="1">
    <citation type="submission" date="2016-08" db="EMBL/GenBank/DDBJ databases">
        <authorList>
            <person name="Varghese N."/>
            <person name="Submissions Spin"/>
        </authorList>
    </citation>
    <scope>NUCLEOTIDE SEQUENCE [LARGE SCALE GENOMIC DNA]</scope>
    <source>
        <strain evidence="4">R-53144</strain>
    </source>
</reference>
<accession>A0A1C4ABK8</accession>
<feature type="transmembrane region" description="Helical" evidence="1">
    <location>
        <begin position="76"/>
        <end position="93"/>
    </location>
</feature>
<keyword evidence="1" id="KW-1133">Transmembrane helix</keyword>
<dbReference type="PANTHER" id="PTHR22911:SF137">
    <property type="entry name" value="SOLUTE CARRIER FAMILY 35 MEMBER G2-RELATED"/>
    <property type="match status" value="1"/>
</dbReference>
<evidence type="ECO:0000313" key="3">
    <source>
        <dbReference type="EMBL" id="SCB91985.1"/>
    </source>
</evidence>
<dbReference type="InterPro" id="IPR037185">
    <property type="entry name" value="EmrE-like"/>
</dbReference>
<organism evidence="3 4">
    <name type="scientific">Gilliamella intestini</name>
    <dbReference type="NCBI Taxonomy" id="1798183"/>
    <lineage>
        <taxon>Bacteria</taxon>
        <taxon>Pseudomonadati</taxon>
        <taxon>Pseudomonadota</taxon>
        <taxon>Gammaproteobacteria</taxon>
        <taxon>Orbales</taxon>
        <taxon>Orbaceae</taxon>
        <taxon>Gilliamella</taxon>
    </lineage>
</organism>
<dbReference type="Gene3D" id="1.10.3730.20">
    <property type="match status" value="1"/>
</dbReference>
<feature type="transmembrane region" description="Helical" evidence="1">
    <location>
        <begin position="152"/>
        <end position="171"/>
    </location>
</feature>
<evidence type="ECO:0000256" key="1">
    <source>
        <dbReference type="SAM" id="Phobius"/>
    </source>
</evidence>
<feature type="transmembrane region" description="Helical" evidence="1">
    <location>
        <begin position="124"/>
        <end position="146"/>
    </location>
</feature>
<dbReference type="STRING" id="1798183.GA0061080_10105"/>
<keyword evidence="1" id="KW-0812">Transmembrane</keyword>
<dbReference type="InterPro" id="IPR000620">
    <property type="entry name" value="EamA_dom"/>
</dbReference>
<dbReference type="GO" id="GO:0016020">
    <property type="term" value="C:membrane"/>
    <property type="evidence" value="ECO:0007669"/>
    <property type="project" value="InterPro"/>
</dbReference>
<feature type="transmembrane region" description="Helical" evidence="1">
    <location>
        <begin position="35"/>
        <end position="56"/>
    </location>
</feature>
<dbReference type="OrthoDB" id="9813617at2"/>
<gene>
    <name evidence="3" type="ORF">GA0061080_10105</name>
</gene>
<evidence type="ECO:0000259" key="2">
    <source>
        <dbReference type="Pfam" id="PF00892"/>
    </source>
</evidence>
<dbReference type="EMBL" id="FMBA01000010">
    <property type="protein sequence ID" value="SCB91985.1"/>
    <property type="molecule type" value="Genomic_DNA"/>
</dbReference>
<dbReference type="RefSeq" id="WP_091121472.1">
    <property type="nucleotide sequence ID" value="NZ_FMBA01000010.1"/>
</dbReference>
<feature type="domain" description="EamA" evidence="2">
    <location>
        <begin position="7"/>
        <end position="138"/>
    </location>
</feature>
<dbReference type="AlphaFoldDB" id="A0A1C4ABK8"/>
<dbReference type="Pfam" id="PF00892">
    <property type="entry name" value="EamA"/>
    <property type="match status" value="2"/>
</dbReference>
<feature type="transmembrane region" description="Helical" evidence="1">
    <location>
        <begin position="183"/>
        <end position="202"/>
    </location>
</feature>
<protein>
    <submittedName>
        <fullName evidence="3">Permease of the drug/metabolite transporter (DMT) superfamily</fullName>
    </submittedName>
</protein>
<feature type="transmembrane region" description="Helical" evidence="1">
    <location>
        <begin position="7"/>
        <end position="29"/>
    </location>
</feature>
<dbReference type="Proteomes" id="UP000199698">
    <property type="component" value="Unassembled WGS sequence"/>
</dbReference>
<name>A0A1C4ABK8_9GAMM</name>
<sequence>MKGNYSVVAILIGVFGFSLKSIFIKLAYFDGITSISLMFFRMIFSIPFFFVAFLLFKDNLIKTSIQIKLKIFLCGFLYYISSYSDITGLVYTSVNIERIILFTIPIFVLFISVIFMKNKFSKKVYILSFCSWIGVSIAFVSNQVLIDKNIHYIGPLLIALSAITYATYLIISGEVMKKIGFIIFNSQVMIVACLLSLIPMIFEVSGTINNLPSINNFKYPFLLAIVSTVIPSFFMMYGVKHSGAATTAIINNIGPFITMICGYFFLKESIGLFDVIGMCIVIFCVISINKIK</sequence>
<dbReference type="PANTHER" id="PTHR22911">
    <property type="entry name" value="ACYL-MALONYL CONDENSING ENZYME-RELATED"/>
    <property type="match status" value="1"/>
</dbReference>
<feature type="transmembrane region" description="Helical" evidence="1">
    <location>
        <begin position="99"/>
        <end position="117"/>
    </location>
</feature>
<dbReference type="SUPFAM" id="SSF103481">
    <property type="entry name" value="Multidrug resistance efflux transporter EmrE"/>
    <property type="match status" value="2"/>
</dbReference>
<keyword evidence="1" id="KW-0472">Membrane</keyword>
<feature type="transmembrane region" description="Helical" evidence="1">
    <location>
        <begin position="217"/>
        <end position="237"/>
    </location>
</feature>
<evidence type="ECO:0000313" key="4">
    <source>
        <dbReference type="Proteomes" id="UP000199698"/>
    </source>
</evidence>
<feature type="transmembrane region" description="Helical" evidence="1">
    <location>
        <begin position="249"/>
        <end position="266"/>
    </location>
</feature>
<feature type="domain" description="EamA" evidence="2">
    <location>
        <begin position="153"/>
        <end position="288"/>
    </location>
</feature>
<feature type="transmembrane region" description="Helical" evidence="1">
    <location>
        <begin position="272"/>
        <end position="291"/>
    </location>
</feature>